<keyword evidence="2" id="KW-1185">Reference proteome</keyword>
<dbReference type="AlphaFoldDB" id="A0A133KFV9"/>
<accession>A0A133KFV9</accession>
<proteinExistence type="predicted"/>
<evidence type="ECO:0000313" key="2">
    <source>
        <dbReference type="Proteomes" id="UP000070383"/>
    </source>
</evidence>
<evidence type="ECO:0000313" key="1">
    <source>
        <dbReference type="EMBL" id="KWZ78443.1"/>
    </source>
</evidence>
<gene>
    <name evidence="1" type="ORF">HMPREF3200_00739</name>
</gene>
<comment type="caution">
    <text evidence="1">The sequence shown here is derived from an EMBL/GenBank/DDBJ whole genome shotgun (WGS) entry which is preliminary data.</text>
</comment>
<dbReference type="Proteomes" id="UP000070383">
    <property type="component" value="Unassembled WGS sequence"/>
</dbReference>
<protein>
    <submittedName>
        <fullName evidence="1">Uncharacterized protein</fullName>
    </submittedName>
</protein>
<organism evidence="1 2">
    <name type="scientific">Anaerococcus tetradius</name>
    <dbReference type="NCBI Taxonomy" id="33036"/>
    <lineage>
        <taxon>Bacteria</taxon>
        <taxon>Bacillati</taxon>
        <taxon>Bacillota</taxon>
        <taxon>Tissierellia</taxon>
        <taxon>Tissierellales</taxon>
        <taxon>Peptoniphilaceae</taxon>
        <taxon>Anaerococcus</taxon>
    </lineage>
</organism>
<name>A0A133KFV9_9FIRM</name>
<dbReference type="PATRIC" id="fig|33036.3.peg.734"/>
<dbReference type="EMBL" id="LRPM01000025">
    <property type="protein sequence ID" value="KWZ78443.1"/>
    <property type="molecule type" value="Genomic_DNA"/>
</dbReference>
<reference evidence="2" key="1">
    <citation type="submission" date="2016-01" db="EMBL/GenBank/DDBJ databases">
        <authorList>
            <person name="Mitreva M."/>
            <person name="Pepin K.H."/>
            <person name="Mihindukulasuriya K.A."/>
            <person name="Fulton R."/>
            <person name="Fronick C."/>
            <person name="O'Laughlin M."/>
            <person name="Miner T."/>
            <person name="Herter B."/>
            <person name="Rosa B.A."/>
            <person name="Cordes M."/>
            <person name="Tomlinson C."/>
            <person name="Wollam A."/>
            <person name="Palsikar V.B."/>
            <person name="Mardis E.R."/>
            <person name="Wilson R.K."/>
        </authorList>
    </citation>
    <scope>NUCLEOTIDE SEQUENCE [LARGE SCALE GENOMIC DNA]</scope>
    <source>
        <strain evidence="2">MJR8151</strain>
    </source>
</reference>
<sequence>MDKLVFTSFHHLSSKQFDCMKIFPAYMSKSILKAKYSKKI</sequence>